<keyword evidence="3" id="KW-1185">Reference proteome</keyword>
<feature type="chain" id="PRO_5016965412" description="Secreted protein" evidence="1">
    <location>
        <begin position="22"/>
        <end position="98"/>
    </location>
</feature>
<reference evidence="2 3" key="1">
    <citation type="submission" date="2017-12" db="EMBL/GenBank/DDBJ databases">
        <title>Chromulinavorax destructans is a abundant pathogen of dominant heterotrophic picoflagllates.</title>
        <authorList>
            <person name="Deeg C.M."/>
            <person name="Zimmer M."/>
            <person name="Suttle C.A."/>
        </authorList>
    </citation>
    <scope>NUCLEOTIDE SEQUENCE [LARGE SCALE GENOMIC DNA]</scope>
    <source>
        <strain evidence="2 3">SeV1</strain>
    </source>
</reference>
<gene>
    <name evidence="2" type="ORF">C0J27_02450</name>
</gene>
<evidence type="ECO:0000313" key="3">
    <source>
        <dbReference type="Proteomes" id="UP000254834"/>
    </source>
</evidence>
<keyword evidence="1" id="KW-0732">Signal</keyword>
<dbReference type="RefSeq" id="WP_115585610.1">
    <property type="nucleotide sequence ID" value="NZ_CP025544.1"/>
</dbReference>
<protein>
    <recommendedName>
        <fullName evidence="4">Secreted protein</fullName>
    </recommendedName>
</protein>
<organism evidence="2 3">
    <name type="scientific">Candidatus Chromulinivorax destructor</name>
    <dbReference type="NCBI Taxonomy" id="2066483"/>
    <lineage>
        <taxon>Bacteria</taxon>
        <taxon>Candidatus Babelota</taxon>
        <taxon>Candidatus Babeliae</taxon>
        <taxon>Candidatus Babeliales</taxon>
        <taxon>Candidatus Chromulinivoraceae</taxon>
        <taxon>Candidatus Chromulinivorax</taxon>
    </lineage>
</organism>
<proteinExistence type="predicted"/>
<dbReference type="KEGG" id="cdes:C0J27_02450"/>
<evidence type="ECO:0000256" key="1">
    <source>
        <dbReference type="SAM" id="SignalP"/>
    </source>
</evidence>
<dbReference type="AlphaFoldDB" id="A0A345ZBC8"/>
<feature type="signal peptide" evidence="1">
    <location>
        <begin position="1"/>
        <end position="21"/>
    </location>
</feature>
<name>A0A345ZBC8_9BACT</name>
<sequence>MKFLYVIACCMLFFLPNLCHASEIETKNSISDSDWLIADKEGNSEEVEKPAPAVHEDQEFNPDAHIIAEVDAIAKSMCDDALAIWSSVLSLFTDDDNL</sequence>
<accession>A0A345ZBC8</accession>
<dbReference type="EMBL" id="CP025544">
    <property type="protein sequence ID" value="AXK60595.1"/>
    <property type="molecule type" value="Genomic_DNA"/>
</dbReference>
<evidence type="ECO:0008006" key="4">
    <source>
        <dbReference type="Google" id="ProtNLM"/>
    </source>
</evidence>
<evidence type="ECO:0000313" key="2">
    <source>
        <dbReference type="EMBL" id="AXK60595.1"/>
    </source>
</evidence>
<dbReference type="Proteomes" id="UP000254834">
    <property type="component" value="Chromosome"/>
</dbReference>